<dbReference type="SUPFAM" id="SSF55331">
    <property type="entry name" value="Tautomerase/MIF"/>
    <property type="match status" value="1"/>
</dbReference>
<proteinExistence type="predicted"/>
<dbReference type="Gene3D" id="3.30.429.10">
    <property type="entry name" value="Macrophage Migration Inhibitory Factor"/>
    <property type="match status" value="1"/>
</dbReference>
<name>A0ABR2L999_9EUKA</name>
<evidence type="ECO:0000313" key="2">
    <source>
        <dbReference type="Proteomes" id="UP001470230"/>
    </source>
</evidence>
<dbReference type="InterPro" id="IPR014347">
    <property type="entry name" value="Tautomerase/MIF_sf"/>
</dbReference>
<dbReference type="Proteomes" id="UP001470230">
    <property type="component" value="Unassembled WGS sequence"/>
</dbReference>
<organism evidence="1 2">
    <name type="scientific">Tritrichomonas musculus</name>
    <dbReference type="NCBI Taxonomy" id="1915356"/>
    <lineage>
        <taxon>Eukaryota</taxon>
        <taxon>Metamonada</taxon>
        <taxon>Parabasalia</taxon>
        <taxon>Tritrichomonadida</taxon>
        <taxon>Tritrichomonadidae</taxon>
        <taxon>Tritrichomonas</taxon>
    </lineage>
</organism>
<comment type="caution">
    <text evidence="1">The sequence shown here is derived from an EMBL/GenBank/DDBJ whole genome shotgun (WGS) entry which is preliminary data.</text>
</comment>
<evidence type="ECO:0000313" key="1">
    <source>
        <dbReference type="EMBL" id="KAK8898820.1"/>
    </source>
</evidence>
<dbReference type="Pfam" id="PF14552">
    <property type="entry name" value="Tautomerase_2"/>
    <property type="match status" value="1"/>
</dbReference>
<dbReference type="InterPro" id="IPR037479">
    <property type="entry name" value="Tauto_MSAD"/>
</dbReference>
<dbReference type="EMBL" id="JAPFFF010000001">
    <property type="protein sequence ID" value="KAK8898820.1"/>
    <property type="molecule type" value="Genomic_DNA"/>
</dbReference>
<gene>
    <name evidence="1" type="ORF">M9Y10_001112</name>
</gene>
<keyword evidence="2" id="KW-1185">Reference proteome</keyword>
<reference evidence="1 2" key="1">
    <citation type="submission" date="2024-04" db="EMBL/GenBank/DDBJ databases">
        <title>Tritrichomonas musculus Genome.</title>
        <authorList>
            <person name="Alves-Ferreira E."/>
            <person name="Grigg M."/>
            <person name="Lorenzi H."/>
            <person name="Galac M."/>
        </authorList>
    </citation>
    <scope>NUCLEOTIDE SEQUENCE [LARGE SCALE GENOMIC DNA]</scope>
    <source>
        <strain evidence="1 2">EAF2021</strain>
    </source>
</reference>
<evidence type="ECO:0008006" key="3">
    <source>
        <dbReference type="Google" id="ProtNLM"/>
    </source>
</evidence>
<dbReference type="PANTHER" id="PTHR38460">
    <property type="entry name" value="TAUTOMERASE YOLI-RELATED"/>
    <property type="match status" value="1"/>
</dbReference>
<protein>
    <recommendedName>
        <fullName evidence="3">Tautomerase enzyme family protein</fullName>
    </recommendedName>
</protein>
<dbReference type="PANTHER" id="PTHR38460:SF1">
    <property type="entry name" value="TAUTOMERASE YOLI-RELATED"/>
    <property type="match status" value="1"/>
</dbReference>
<sequence>MPLVRITIRKDLKPETKKAISDAVHLGLVEEFKIPDSDFWHIIEELDPHNIISSHSYLGVEHGPNLCYIQIVAGKGRKAQQKKDLYKSIVKHATETQKEIPPNDIVIVLQENNGLEDYSFGNGDVQLPPHLQALAAQQQK</sequence>
<accession>A0ABR2L999</accession>